<organism evidence="2 3">
    <name type="scientific">Roseibium marinum</name>
    <dbReference type="NCBI Taxonomy" id="281252"/>
    <lineage>
        <taxon>Bacteria</taxon>
        <taxon>Pseudomonadati</taxon>
        <taxon>Pseudomonadota</taxon>
        <taxon>Alphaproteobacteria</taxon>
        <taxon>Hyphomicrobiales</taxon>
        <taxon>Stappiaceae</taxon>
        <taxon>Roseibium</taxon>
    </lineage>
</organism>
<dbReference type="InterPro" id="IPR050312">
    <property type="entry name" value="IolE/XylAMocC-like"/>
</dbReference>
<proteinExistence type="predicted"/>
<dbReference type="SUPFAM" id="SSF51658">
    <property type="entry name" value="Xylose isomerase-like"/>
    <property type="match status" value="1"/>
</dbReference>
<keyword evidence="2" id="KW-0413">Isomerase</keyword>
<dbReference type="PANTHER" id="PTHR12110:SF41">
    <property type="entry name" value="INOSOSE DEHYDRATASE"/>
    <property type="match status" value="1"/>
</dbReference>
<dbReference type="Pfam" id="PF01261">
    <property type="entry name" value="AP_endonuc_2"/>
    <property type="match status" value="1"/>
</dbReference>
<dbReference type="InterPro" id="IPR013022">
    <property type="entry name" value="Xyl_isomerase-like_TIM-brl"/>
</dbReference>
<dbReference type="OrthoDB" id="9798407at2"/>
<name>A0A2S3UQP3_9HYPH</name>
<dbReference type="PANTHER" id="PTHR12110">
    <property type="entry name" value="HYDROXYPYRUVATE ISOMERASE"/>
    <property type="match status" value="1"/>
</dbReference>
<evidence type="ECO:0000313" key="3">
    <source>
        <dbReference type="Proteomes" id="UP000236959"/>
    </source>
</evidence>
<evidence type="ECO:0000313" key="2">
    <source>
        <dbReference type="EMBL" id="POF30028.1"/>
    </source>
</evidence>
<sequence length="251" mass="28260">MTYKISYQLYSSRNFPPLADHLPVLKDMGYDGVEPWLPAYQEDPALLRRQIDDAGLACYSFHMPLSGLVNEPGRFIDIAQTLGARYMIPPFVPEPERENSSDFWKRIGDRLAEGARLAAPHGLKVLWHNHDFEYVPLPDGSRPIDHILGAGEEVLFEIDCGWITRAGADPARELIKYADRIFAIQPKDTAPPGTQTDDGWTATGDGIIDWPALAPLFKQTNADLIVTEHDNPADWKRFAQRSIDYLRALGF</sequence>
<dbReference type="GO" id="GO:0016853">
    <property type="term" value="F:isomerase activity"/>
    <property type="evidence" value="ECO:0007669"/>
    <property type="project" value="UniProtKB-KW"/>
</dbReference>
<dbReference type="Gene3D" id="3.20.20.150">
    <property type="entry name" value="Divalent-metal-dependent TIM barrel enzymes"/>
    <property type="match status" value="1"/>
</dbReference>
<evidence type="ECO:0000259" key="1">
    <source>
        <dbReference type="Pfam" id="PF01261"/>
    </source>
</evidence>
<accession>A0A2S3UQP3</accession>
<dbReference type="EMBL" id="PPCN01000007">
    <property type="protein sequence ID" value="POF30028.1"/>
    <property type="molecule type" value="Genomic_DNA"/>
</dbReference>
<comment type="caution">
    <text evidence="2">The sequence shown here is derived from an EMBL/GenBank/DDBJ whole genome shotgun (WGS) entry which is preliminary data.</text>
</comment>
<dbReference type="AlphaFoldDB" id="A0A2S3UQP3"/>
<dbReference type="RefSeq" id="WP_103223423.1">
    <property type="nucleotide sequence ID" value="NZ_PPCN01000007.1"/>
</dbReference>
<feature type="domain" description="Xylose isomerase-like TIM barrel" evidence="1">
    <location>
        <begin position="25"/>
        <end position="248"/>
    </location>
</feature>
<reference evidence="2 3" key="1">
    <citation type="submission" date="2018-01" db="EMBL/GenBank/DDBJ databases">
        <title>Genomic Encyclopedia of Archaeal and Bacterial Type Strains, Phase II (KMG-II): from individual species to whole genera.</title>
        <authorList>
            <person name="Goeker M."/>
        </authorList>
    </citation>
    <scope>NUCLEOTIDE SEQUENCE [LARGE SCALE GENOMIC DNA]</scope>
    <source>
        <strain evidence="2 3">DSM 17023</strain>
    </source>
</reference>
<dbReference type="InterPro" id="IPR036237">
    <property type="entry name" value="Xyl_isomerase-like_sf"/>
</dbReference>
<gene>
    <name evidence="2" type="ORF">CLV41_10754</name>
</gene>
<keyword evidence="3" id="KW-1185">Reference proteome</keyword>
<protein>
    <submittedName>
        <fullName evidence="2">Sugar phosphate isomerase/epimerase</fullName>
    </submittedName>
</protein>
<dbReference type="Proteomes" id="UP000236959">
    <property type="component" value="Unassembled WGS sequence"/>
</dbReference>